<evidence type="ECO:0000313" key="3">
    <source>
        <dbReference type="Proteomes" id="UP000031575"/>
    </source>
</evidence>
<organism evidence="2 3">
    <name type="scientific">Sporothrix brasiliensis 5110</name>
    <dbReference type="NCBI Taxonomy" id="1398154"/>
    <lineage>
        <taxon>Eukaryota</taxon>
        <taxon>Fungi</taxon>
        <taxon>Dikarya</taxon>
        <taxon>Ascomycota</taxon>
        <taxon>Pezizomycotina</taxon>
        <taxon>Sordariomycetes</taxon>
        <taxon>Sordariomycetidae</taxon>
        <taxon>Ophiostomatales</taxon>
        <taxon>Ophiostomataceae</taxon>
        <taxon>Sporothrix</taxon>
    </lineage>
</organism>
<feature type="compositionally biased region" description="Basic residues" evidence="1">
    <location>
        <begin position="434"/>
        <end position="450"/>
    </location>
</feature>
<reference evidence="2 3" key="1">
    <citation type="journal article" date="2014" name="BMC Genomics">
        <title>Comparative genomics of the major fungal agents of human and animal Sporotrichosis: Sporothrix schenckii and Sporothrix brasiliensis.</title>
        <authorList>
            <person name="Teixeira M.M."/>
            <person name="de Almeida L.G."/>
            <person name="Kubitschek-Barreira P."/>
            <person name="Alves F.L."/>
            <person name="Kioshima E.S."/>
            <person name="Abadio A.K."/>
            <person name="Fernandes L."/>
            <person name="Derengowski L.S."/>
            <person name="Ferreira K.S."/>
            <person name="Souza R.C."/>
            <person name="Ruiz J.C."/>
            <person name="de Andrade N.C."/>
            <person name="Paes H.C."/>
            <person name="Nicola A.M."/>
            <person name="Albuquerque P."/>
            <person name="Gerber A.L."/>
            <person name="Martins V.P."/>
            <person name="Peconick L.D."/>
            <person name="Neto A.V."/>
            <person name="Chaucanez C.B."/>
            <person name="Silva P.A."/>
            <person name="Cunha O.L."/>
            <person name="de Oliveira F.F."/>
            <person name="dos Santos T.C."/>
            <person name="Barros A.L."/>
            <person name="Soares M.A."/>
            <person name="de Oliveira L.M."/>
            <person name="Marini M.M."/>
            <person name="Villalobos-Duno H."/>
            <person name="Cunha M.M."/>
            <person name="de Hoog S."/>
            <person name="da Silveira J.F."/>
            <person name="Henrissat B."/>
            <person name="Nino-Vega G.A."/>
            <person name="Cisalpino P.S."/>
            <person name="Mora-Montes H.M."/>
            <person name="Almeida S.R."/>
            <person name="Stajich J.E."/>
            <person name="Lopes-Bezerra L.M."/>
            <person name="Vasconcelos A.T."/>
            <person name="Felipe M.S."/>
        </authorList>
    </citation>
    <scope>NUCLEOTIDE SEQUENCE [LARGE SCALE GENOMIC DNA]</scope>
    <source>
        <strain evidence="2 3">5110</strain>
    </source>
</reference>
<feature type="compositionally biased region" description="Basic and acidic residues" evidence="1">
    <location>
        <begin position="325"/>
        <end position="343"/>
    </location>
</feature>
<dbReference type="Proteomes" id="UP000031575">
    <property type="component" value="Unassembled WGS sequence"/>
</dbReference>
<feature type="compositionally biased region" description="Basic and acidic residues" evidence="1">
    <location>
        <begin position="382"/>
        <end position="391"/>
    </location>
</feature>
<dbReference type="EMBL" id="AWTV01000005">
    <property type="protein sequence ID" value="KIH93620.1"/>
    <property type="molecule type" value="Genomic_DNA"/>
</dbReference>
<dbReference type="GeneID" id="63677419"/>
<feature type="compositionally biased region" description="Basic and acidic residues" evidence="1">
    <location>
        <begin position="481"/>
        <end position="504"/>
    </location>
</feature>
<comment type="caution">
    <text evidence="2">The sequence shown here is derived from an EMBL/GenBank/DDBJ whole genome shotgun (WGS) entry which is preliminary data.</text>
</comment>
<feature type="region of interest" description="Disordered" evidence="1">
    <location>
        <begin position="1"/>
        <end position="47"/>
    </location>
</feature>
<accession>A0A0C2J3L9</accession>
<evidence type="ECO:0000256" key="1">
    <source>
        <dbReference type="SAM" id="MobiDB-lite"/>
    </source>
</evidence>
<feature type="region of interest" description="Disordered" evidence="1">
    <location>
        <begin position="72"/>
        <end position="93"/>
    </location>
</feature>
<dbReference type="HOGENOM" id="CLU_037975_1_0_1"/>
<proteinExistence type="predicted"/>
<feature type="region of interest" description="Disordered" evidence="1">
    <location>
        <begin position="356"/>
        <end position="520"/>
    </location>
</feature>
<dbReference type="AlphaFoldDB" id="A0A0C2J3L9"/>
<name>A0A0C2J3L9_9PEZI</name>
<dbReference type="OrthoDB" id="5424149at2759"/>
<dbReference type="RefSeq" id="XP_040621630.1">
    <property type="nucleotide sequence ID" value="XM_040762498.1"/>
</dbReference>
<keyword evidence="3" id="KW-1185">Reference proteome</keyword>
<sequence length="520" mass="57531">MDDKHGSQEVSGTEPLPADDEQSPVHPETRKRQQDDDDGGGGAEWQINRARTAYLASKPTRLTRKNLALFDSKGAAKKTRTHCESDNSTSTKTLSTTASGFAIQARQNGILDPLDSKPPENLEDMRKRLAEPRSTASPPESEYEDYVHTVGEAPNEATMVGEMLPLLKKYPKGYKRALNQPFTAFPRGVGLNNGLSAPQPDYVEGLGMEEYRPFPVDKYVDGAVLYKDNPRSVTLPHLAGEWKGAGGDMREAALQSGYDGAALVYARNQALAYQGQSDPPGHASITTFTTNGTQLNFYAHYATLGEDGALEYHQYPVSSTSLVNSHEEHKKGRKGLRNEQDHARTLSYELRDQLKEHDKKKRSGGLQPLAEGLVPSLPEPTGEPHDGHVDDDQGDGDYEMDEQQPTYQPTPPISSKHKNSKTHSHSSHSSHSSHASRHLQHSRHLHKTTHSSKDPAAAHSSINNGSQKRKAPPSRGSQSDSSHRSKHENDWTKHETGRLYRNHPDGTITWREDDENDDND</sequence>
<feature type="region of interest" description="Disordered" evidence="1">
    <location>
        <begin position="321"/>
        <end position="343"/>
    </location>
</feature>
<dbReference type="VEuPathDB" id="FungiDB:SPBR_04215"/>
<feature type="compositionally biased region" description="Basic residues" evidence="1">
    <location>
        <begin position="415"/>
        <end position="428"/>
    </location>
</feature>
<gene>
    <name evidence="2" type="ORF">SPBR_04215</name>
</gene>
<feature type="compositionally biased region" description="Acidic residues" evidence="1">
    <location>
        <begin position="392"/>
        <end position="402"/>
    </location>
</feature>
<evidence type="ECO:0000313" key="2">
    <source>
        <dbReference type="EMBL" id="KIH93620.1"/>
    </source>
</evidence>
<protein>
    <submittedName>
        <fullName evidence="2">Uncharacterized protein</fullName>
    </submittedName>
</protein>